<evidence type="ECO:0000313" key="3">
    <source>
        <dbReference type="Proteomes" id="UP000219914"/>
    </source>
</evidence>
<comment type="caution">
    <text evidence="2">The sequence shown here is derived from an EMBL/GenBank/DDBJ whole genome shotgun (WGS) entry which is preliminary data.</text>
</comment>
<proteinExistence type="predicted"/>
<dbReference type="InterPro" id="IPR038473">
    <property type="entry name" value="VirC2_C_sf"/>
</dbReference>
<dbReference type="InterPro" id="IPR009841">
    <property type="entry name" value="VirC2"/>
</dbReference>
<dbReference type="Proteomes" id="UP000219914">
    <property type="component" value="Unassembled WGS sequence"/>
</dbReference>
<dbReference type="Gene3D" id="1.10.1220.190">
    <property type="entry name" value="VirC2, RHH domain"/>
    <property type="match status" value="1"/>
</dbReference>
<dbReference type="NCBIfam" id="NF010436">
    <property type="entry name" value="PRK13862.1"/>
    <property type="match status" value="1"/>
</dbReference>
<dbReference type="EMBL" id="NWSY01000015">
    <property type="protein sequence ID" value="PDT21783.1"/>
    <property type="molecule type" value="Genomic_DNA"/>
</dbReference>
<sequence>MGIRKPALSVDEAKRLAAARPGIIHPDLQHFSRDAAAPRLPQRAGHEERRTTSALAKRSGPESQSIRTVDALNSSTAPEKVQVFLSARPPAPGVSEIYDSLILQYSASKSLQMILRRALDDFETMLMDGSFSKASQSYPIPQETSEKRVIVQTSRMLPVSALKIARDHFDPSGLETSRAFGLKLATAALASFFDAAKAPGRGRRT</sequence>
<keyword evidence="3" id="KW-1185">Reference proteome</keyword>
<dbReference type="InterPro" id="IPR010985">
    <property type="entry name" value="Ribbon_hlx_hlx"/>
</dbReference>
<name>A0ABX4JS68_9HYPH</name>
<evidence type="ECO:0000256" key="1">
    <source>
        <dbReference type="SAM" id="MobiDB-lite"/>
    </source>
</evidence>
<feature type="region of interest" description="Disordered" evidence="1">
    <location>
        <begin position="32"/>
        <end position="68"/>
    </location>
</feature>
<organism evidence="2 3">
    <name type="scientific">Rhizobium hidalgonense</name>
    <dbReference type="NCBI Taxonomy" id="1538159"/>
    <lineage>
        <taxon>Bacteria</taxon>
        <taxon>Pseudomonadati</taxon>
        <taxon>Pseudomonadota</taxon>
        <taxon>Alphaproteobacteria</taxon>
        <taxon>Hyphomicrobiales</taxon>
        <taxon>Rhizobiaceae</taxon>
        <taxon>Rhizobium/Agrobacterium group</taxon>
        <taxon>Rhizobium</taxon>
    </lineage>
</organism>
<gene>
    <name evidence="2" type="ORF">CO674_19655</name>
</gene>
<dbReference type="Pfam" id="PF07181">
    <property type="entry name" value="VirC2"/>
    <property type="match status" value="1"/>
</dbReference>
<evidence type="ECO:0000313" key="2">
    <source>
        <dbReference type="EMBL" id="PDT21783.1"/>
    </source>
</evidence>
<dbReference type="PIRSF" id="PIRSF016094">
    <property type="entry name" value="VirC2"/>
    <property type="match status" value="1"/>
</dbReference>
<dbReference type="SUPFAM" id="SSF47598">
    <property type="entry name" value="Ribbon-helix-helix"/>
    <property type="match status" value="1"/>
</dbReference>
<reference evidence="2 3" key="1">
    <citation type="submission" date="2017-09" db="EMBL/GenBank/DDBJ databases">
        <title>Comparative genomics of rhizobia isolated from Phaseolus vulgaris in China.</title>
        <authorList>
            <person name="Tong W."/>
        </authorList>
    </citation>
    <scope>NUCLEOTIDE SEQUENCE [LARGE SCALE GENOMIC DNA]</scope>
    <source>
        <strain evidence="2 3">FH14</strain>
    </source>
</reference>
<dbReference type="RefSeq" id="WP_077991683.1">
    <property type="nucleotide sequence ID" value="NZ_LODW01000043.1"/>
</dbReference>
<accession>A0ABX4JS68</accession>
<protein>
    <submittedName>
        <fullName evidence="2">Virulence protein</fullName>
    </submittedName>
</protein>